<evidence type="ECO:0000256" key="1">
    <source>
        <dbReference type="SAM" id="Phobius"/>
    </source>
</evidence>
<keyword evidence="1" id="KW-1133">Transmembrane helix</keyword>
<keyword evidence="1" id="KW-0812">Transmembrane</keyword>
<name>A0AAN8UAX3_9MAGN</name>
<feature type="transmembrane region" description="Helical" evidence="1">
    <location>
        <begin position="68"/>
        <end position="91"/>
    </location>
</feature>
<reference evidence="2 3" key="1">
    <citation type="submission" date="2023-12" db="EMBL/GenBank/DDBJ databases">
        <title>A high-quality genome assembly for Dillenia turbinata (Dilleniales).</title>
        <authorList>
            <person name="Chanderbali A."/>
        </authorList>
    </citation>
    <scope>NUCLEOTIDE SEQUENCE [LARGE SCALE GENOMIC DNA]</scope>
    <source>
        <strain evidence="2">LSX21</strain>
        <tissue evidence="2">Leaf</tissue>
    </source>
</reference>
<evidence type="ECO:0000313" key="3">
    <source>
        <dbReference type="Proteomes" id="UP001370490"/>
    </source>
</evidence>
<organism evidence="2 3">
    <name type="scientific">Dillenia turbinata</name>
    <dbReference type="NCBI Taxonomy" id="194707"/>
    <lineage>
        <taxon>Eukaryota</taxon>
        <taxon>Viridiplantae</taxon>
        <taxon>Streptophyta</taxon>
        <taxon>Embryophyta</taxon>
        <taxon>Tracheophyta</taxon>
        <taxon>Spermatophyta</taxon>
        <taxon>Magnoliopsida</taxon>
        <taxon>eudicotyledons</taxon>
        <taxon>Gunneridae</taxon>
        <taxon>Pentapetalae</taxon>
        <taxon>Dilleniales</taxon>
        <taxon>Dilleniaceae</taxon>
        <taxon>Dillenia</taxon>
    </lineage>
</organism>
<accession>A0AAN8UAX3</accession>
<protein>
    <submittedName>
        <fullName evidence="2">Uncharacterized protein</fullName>
    </submittedName>
</protein>
<dbReference type="AlphaFoldDB" id="A0AAN8UAX3"/>
<dbReference type="PANTHER" id="PTHR35106:SF5">
    <property type="entry name" value="CARBOXYPEPTIDASE"/>
    <property type="match status" value="1"/>
</dbReference>
<dbReference type="Proteomes" id="UP001370490">
    <property type="component" value="Unassembled WGS sequence"/>
</dbReference>
<gene>
    <name evidence="2" type="ORF">RJ641_023184</name>
</gene>
<keyword evidence="3" id="KW-1185">Reference proteome</keyword>
<evidence type="ECO:0000313" key="2">
    <source>
        <dbReference type="EMBL" id="KAK6913583.1"/>
    </source>
</evidence>
<dbReference type="EMBL" id="JBAMMX010000027">
    <property type="protein sequence ID" value="KAK6913583.1"/>
    <property type="molecule type" value="Genomic_DNA"/>
</dbReference>
<keyword evidence="1" id="KW-0472">Membrane</keyword>
<comment type="caution">
    <text evidence="2">The sequence shown here is derived from an EMBL/GenBank/DDBJ whole genome shotgun (WGS) entry which is preliminary data.</text>
</comment>
<dbReference type="PANTHER" id="PTHR35106">
    <property type="entry name" value="BNAA07G25190D PROTEIN"/>
    <property type="match status" value="1"/>
</dbReference>
<sequence length="241" mass="26571">MPMITTHTCVPSNLSLLNLILKPHSSPLEFFNSSVPLTRMPSSSLAIRNSYVVNPNGSQTLRFERARLASANSILFSIALAVVASTLPILVGKPGMFMLVEPGILRILAKFCNVGIVVCLKIHLIQDVLLLLTCLMMDKALENVLQQGVRFSSSALRICKENFIAMIPVFFKLLERWWNLTGSPPQPKNEKGKQRGNLGVYTGGTMDTPDSVKVFEYWHCCGSEDPFDPGCTAAPHTSYDD</sequence>
<proteinExistence type="predicted"/>